<keyword evidence="5" id="KW-1185">Reference proteome</keyword>
<dbReference type="Gene3D" id="3.40.50.300">
    <property type="entry name" value="P-loop containing nucleotide triphosphate hydrolases"/>
    <property type="match status" value="1"/>
</dbReference>
<reference evidence="4" key="1">
    <citation type="submission" date="2021-11" db="EMBL/GenBank/DDBJ databases">
        <authorList>
            <person name="Schell T."/>
        </authorList>
    </citation>
    <scope>NUCLEOTIDE SEQUENCE</scope>
    <source>
        <strain evidence="4">M5</strain>
    </source>
</reference>
<evidence type="ECO:0000256" key="2">
    <source>
        <dbReference type="ARBA" id="ARBA00022679"/>
    </source>
</evidence>
<name>A0A8J2S4F5_9CRUS</name>
<dbReference type="EMBL" id="CAKKLH010000337">
    <property type="protein sequence ID" value="CAH0113348.1"/>
    <property type="molecule type" value="Genomic_DNA"/>
</dbReference>
<comment type="caution">
    <text evidence="4">The sequence shown here is derived from an EMBL/GenBank/DDBJ whole genome shotgun (WGS) entry which is preliminary data.</text>
</comment>
<feature type="domain" description="Sulfotransferase" evidence="3">
    <location>
        <begin position="75"/>
        <end position="211"/>
    </location>
</feature>
<organism evidence="4 5">
    <name type="scientific">Daphnia galeata</name>
    <dbReference type="NCBI Taxonomy" id="27404"/>
    <lineage>
        <taxon>Eukaryota</taxon>
        <taxon>Metazoa</taxon>
        <taxon>Ecdysozoa</taxon>
        <taxon>Arthropoda</taxon>
        <taxon>Crustacea</taxon>
        <taxon>Branchiopoda</taxon>
        <taxon>Diplostraca</taxon>
        <taxon>Cladocera</taxon>
        <taxon>Anomopoda</taxon>
        <taxon>Daphniidae</taxon>
        <taxon>Daphnia</taxon>
    </lineage>
</organism>
<dbReference type="InterPro" id="IPR027417">
    <property type="entry name" value="P-loop_NTPase"/>
</dbReference>
<dbReference type="AlphaFoldDB" id="A0A8J2S4F5"/>
<dbReference type="GO" id="GO:0008146">
    <property type="term" value="F:sulfotransferase activity"/>
    <property type="evidence" value="ECO:0007669"/>
    <property type="project" value="InterPro"/>
</dbReference>
<feature type="domain" description="Sulfotransferase" evidence="3">
    <location>
        <begin position="235"/>
        <end position="282"/>
    </location>
</feature>
<gene>
    <name evidence="4" type="ORF">DGAL_LOCUS17233</name>
</gene>
<evidence type="ECO:0000259" key="3">
    <source>
        <dbReference type="Pfam" id="PF00685"/>
    </source>
</evidence>
<dbReference type="OrthoDB" id="205623at2759"/>
<accession>A0A8J2S4F5</accession>
<proteinExistence type="inferred from homology"/>
<dbReference type="SUPFAM" id="SSF52540">
    <property type="entry name" value="P-loop containing nucleoside triphosphate hydrolases"/>
    <property type="match status" value="1"/>
</dbReference>
<dbReference type="InterPro" id="IPR000863">
    <property type="entry name" value="Sulfotransferase_dom"/>
</dbReference>
<keyword evidence="2" id="KW-0808">Transferase</keyword>
<evidence type="ECO:0000313" key="4">
    <source>
        <dbReference type="EMBL" id="CAH0113348.1"/>
    </source>
</evidence>
<protein>
    <recommendedName>
        <fullName evidence="3">Sulfotransferase domain-containing protein</fullName>
    </recommendedName>
</protein>
<dbReference type="PANTHER" id="PTHR11783">
    <property type="entry name" value="SULFOTRANSFERASE SULT"/>
    <property type="match status" value="1"/>
</dbReference>
<evidence type="ECO:0000256" key="1">
    <source>
        <dbReference type="ARBA" id="ARBA00005771"/>
    </source>
</evidence>
<sequence length="342" mass="39766">MFLTVPHRSANMSGAKQRLPLKEKFELMPETLGGQFRKDFPPYLDGLVKSFPHRYVTTPEYAKNAEDIYNLSPRPDDVYISTFPKCGTTWVQELVWMVVNNCDFEKGKKEQLSIRSPFLEMNYMLPIKLAEKFEKEAICRKANSPVVDKIMELLCYWNLMDWLRPFIRKAISLVLGDCLRDLEQIDQMTGPRIIKSHLPLYLLNPEVLNTSKVCIHILSPYYRPILFIQSIQYSMNEKVVYVARNPKDVIVSYYHYHRLLEFHHYTGNLEAFADYFMTDRGTMIKDFIFVVTNLIRSSLLALFCVIYLDGKDSLQCSVLPSLVGRMEQTASSQFAFCLLRGS</sequence>
<comment type="similarity">
    <text evidence="1">Belongs to the sulfotransferase 1 family.</text>
</comment>
<evidence type="ECO:0000313" key="5">
    <source>
        <dbReference type="Proteomes" id="UP000789390"/>
    </source>
</evidence>
<dbReference type="Pfam" id="PF00685">
    <property type="entry name" value="Sulfotransfer_1"/>
    <property type="match status" value="2"/>
</dbReference>
<dbReference type="Proteomes" id="UP000789390">
    <property type="component" value="Unassembled WGS sequence"/>
</dbReference>